<keyword evidence="1" id="KW-1133">Transmembrane helix</keyword>
<accession>A0A923N329</accession>
<keyword evidence="3" id="KW-1185">Reference proteome</keyword>
<sequence length="182" mass="20668">MDLNQLKQSWQQAGTQEQLHLKQLEHMTKISQHPVLGRIRTKLLIEAIAMTVLLFVFYDMFDGHTKPTYASVALVMGVAFYLGSNLYSFFTLKQAVSADNILGSLQHFLAQLQRAKVFSLTSLVLFSVALWVYFTSSVSMDVRLWAILACMAGLTLVFLYFSARTWSHWIGRIRQSINELAG</sequence>
<dbReference type="EMBL" id="JACRVF010000001">
    <property type="protein sequence ID" value="MBC5991543.1"/>
    <property type="molecule type" value="Genomic_DNA"/>
</dbReference>
<dbReference type="RefSeq" id="WP_187065545.1">
    <property type="nucleotide sequence ID" value="NZ_JACRVF010000001.1"/>
</dbReference>
<reference evidence="2" key="1">
    <citation type="submission" date="2020-08" db="EMBL/GenBank/DDBJ databases">
        <title>Pontibacter sp. SD6 16S ribosomal RNA gene Genome sequencing and assembly.</title>
        <authorList>
            <person name="Kang M."/>
        </authorList>
    </citation>
    <scope>NUCLEOTIDE SEQUENCE</scope>
    <source>
        <strain evidence="2">SD6</strain>
    </source>
</reference>
<feature type="transmembrane region" description="Helical" evidence="1">
    <location>
        <begin position="142"/>
        <end position="163"/>
    </location>
</feature>
<feature type="transmembrane region" description="Helical" evidence="1">
    <location>
        <begin position="117"/>
        <end position="136"/>
    </location>
</feature>
<evidence type="ECO:0000256" key="1">
    <source>
        <dbReference type="SAM" id="Phobius"/>
    </source>
</evidence>
<gene>
    <name evidence="2" type="ORF">H8S84_01685</name>
</gene>
<proteinExistence type="predicted"/>
<dbReference type="AlphaFoldDB" id="A0A923N329"/>
<feature type="transmembrane region" description="Helical" evidence="1">
    <location>
        <begin position="67"/>
        <end position="87"/>
    </location>
</feature>
<feature type="transmembrane region" description="Helical" evidence="1">
    <location>
        <begin position="43"/>
        <end position="61"/>
    </location>
</feature>
<keyword evidence="1" id="KW-0812">Transmembrane</keyword>
<protein>
    <submittedName>
        <fullName evidence="2">Uncharacterized protein</fullName>
    </submittedName>
</protein>
<evidence type="ECO:0000313" key="3">
    <source>
        <dbReference type="Proteomes" id="UP000603640"/>
    </source>
</evidence>
<dbReference type="Proteomes" id="UP000603640">
    <property type="component" value="Unassembled WGS sequence"/>
</dbReference>
<evidence type="ECO:0000313" key="2">
    <source>
        <dbReference type="EMBL" id="MBC5991543.1"/>
    </source>
</evidence>
<name>A0A923N329_9BACT</name>
<organism evidence="2 3">
    <name type="scientific">Pontibacter cellulosilyticus</name>
    <dbReference type="NCBI Taxonomy" id="1720253"/>
    <lineage>
        <taxon>Bacteria</taxon>
        <taxon>Pseudomonadati</taxon>
        <taxon>Bacteroidota</taxon>
        <taxon>Cytophagia</taxon>
        <taxon>Cytophagales</taxon>
        <taxon>Hymenobacteraceae</taxon>
        <taxon>Pontibacter</taxon>
    </lineage>
</organism>
<comment type="caution">
    <text evidence="2">The sequence shown here is derived from an EMBL/GenBank/DDBJ whole genome shotgun (WGS) entry which is preliminary data.</text>
</comment>
<keyword evidence="1" id="KW-0472">Membrane</keyword>